<dbReference type="AlphaFoldDB" id="A0A8H7VRQ9"/>
<reference evidence="2" key="1">
    <citation type="submission" date="2021-01" db="EMBL/GenBank/DDBJ databases">
        <title>Metabolic potential, ecology and presence of endohyphal bacteria is reflected in genomic diversity of Mucoromycotina.</title>
        <authorList>
            <person name="Muszewska A."/>
            <person name="Okrasinska A."/>
            <person name="Steczkiewicz K."/>
            <person name="Drgas O."/>
            <person name="Orlowska M."/>
            <person name="Perlinska-Lenart U."/>
            <person name="Aleksandrzak-Piekarczyk T."/>
            <person name="Szatraj K."/>
            <person name="Zielenkiewicz U."/>
            <person name="Pilsyk S."/>
            <person name="Malc E."/>
            <person name="Mieczkowski P."/>
            <person name="Kruszewska J.S."/>
            <person name="Biernat P."/>
            <person name="Pawlowska J."/>
        </authorList>
    </citation>
    <scope>NUCLEOTIDE SEQUENCE</scope>
    <source>
        <strain evidence="2">WA0000018081</strain>
    </source>
</reference>
<feature type="non-terminal residue" evidence="2">
    <location>
        <position position="99"/>
    </location>
</feature>
<gene>
    <name evidence="2" type="ORF">INT48_001566</name>
</gene>
<evidence type="ECO:0000313" key="3">
    <source>
        <dbReference type="Proteomes" id="UP000613177"/>
    </source>
</evidence>
<proteinExistence type="predicted"/>
<keyword evidence="1" id="KW-0812">Transmembrane</keyword>
<dbReference type="EMBL" id="JAEPRE010000117">
    <property type="protein sequence ID" value="KAG2232281.1"/>
    <property type="molecule type" value="Genomic_DNA"/>
</dbReference>
<feature type="transmembrane region" description="Helical" evidence="1">
    <location>
        <begin position="6"/>
        <end position="28"/>
    </location>
</feature>
<accession>A0A8H7VRQ9</accession>
<protein>
    <submittedName>
        <fullName evidence="2">Uncharacterized protein</fullName>
    </submittedName>
</protein>
<keyword evidence="3" id="KW-1185">Reference proteome</keyword>
<sequence length="99" mass="11758">TLWKYYQNHFFSVVYLIYVYHLVVLYITKTVLCRGEKKDKDSAIVVFYVNKNKSDTRLTLWRNLWYHIGRCYHKFRHSVTDGIGSAFHGNNCMVIESSG</sequence>
<keyword evidence="1" id="KW-1133">Transmembrane helix</keyword>
<comment type="caution">
    <text evidence="2">The sequence shown here is derived from an EMBL/GenBank/DDBJ whole genome shotgun (WGS) entry which is preliminary data.</text>
</comment>
<name>A0A8H7VRQ9_9FUNG</name>
<evidence type="ECO:0000256" key="1">
    <source>
        <dbReference type="SAM" id="Phobius"/>
    </source>
</evidence>
<keyword evidence="1" id="KW-0472">Membrane</keyword>
<organism evidence="2 3">
    <name type="scientific">Thamnidium elegans</name>
    <dbReference type="NCBI Taxonomy" id="101142"/>
    <lineage>
        <taxon>Eukaryota</taxon>
        <taxon>Fungi</taxon>
        <taxon>Fungi incertae sedis</taxon>
        <taxon>Mucoromycota</taxon>
        <taxon>Mucoromycotina</taxon>
        <taxon>Mucoromycetes</taxon>
        <taxon>Mucorales</taxon>
        <taxon>Mucorineae</taxon>
        <taxon>Mucoraceae</taxon>
        <taxon>Thamnidium</taxon>
    </lineage>
</organism>
<dbReference type="Proteomes" id="UP000613177">
    <property type="component" value="Unassembled WGS sequence"/>
</dbReference>
<evidence type="ECO:0000313" key="2">
    <source>
        <dbReference type="EMBL" id="KAG2232281.1"/>
    </source>
</evidence>